<comment type="subcellular location">
    <subcellularLocation>
        <location evidence="1">Membrane</location>
        <topology evidence="1">Single-pass membrane protein</topology>
    </subcellularLocation>
</comment>
<evidence type="ECO:0000256" key="4">
    <source>
        <dbReference type="ARBA" id="ARBA00023136"/>
    </source>
</evidence>
<evidence type="ECO:0000256" key="2">
    <source>
        <dbReference type="ARBA" id="ARBA00022692"/>
    </source>
</evidence>
<reference evidence="6 7" key="1">
    <citation type="submission" date="2016-11" db="EMBL/GenBank/DDBJ databases">
        <authorList>
            <person name="Jaros S."/>
            <person name="Januszkiewicz K."/>
            <person name="Wedrychowicz H."/>
        </authorList>
    </citation>
    <scope>NUCLEOTIDE SEQUENCE [LARGE SCALE GENOMIC DNA]</scope>
    <source>
        <strain evidence="6 7">DSM 24574</strain>
    </source>
</reference>
<evidence type="ECO:0000313" key="6">
    <source>
        <dbReference type="EMBL" id="SHG54864.1"/>
    </source>
</evidence>
<keyword evidence="4" id="KW-0472">Membrane</keyword>
<dbReference type="NCBIfam" id="TIGR01352">
    <property type="entry name" value="tonB_Cterm"/>
    <property type="match status" value="1"/>
</dbReference>
<dbReference type="EMBL" id="FQWQ01000001">
    <property type="protein sequence ID" value="SHG54864.1"/>
    <property type="molecule type" value="Genomic_DNA"/>
</dbReference>
<dbReference type="GO" id="GO:0016020">
    <property type="term" value="C:membrane"/>
    <property type="evidence" value="ECO:0007669"/>
    <property type="project" value="UniProtKB-SubCell"/>
</dbReference>
<evidence type="ECO:0000313" key="7">
    <source>
        <dbReference type="Proteomes" id="UP000184212"/>
    </source>
</evidence>
<dbReference type="InterPro" id="IPR006260">
    <property type="entry name" value="TonB/TolA_C"/>
</dbReference>
<dbReference type="RefSeq" id="WP_073131222.1">
    <property type="nucleotide sequence ID" value="NZ_FQWQ01000001.1"/>
</dbReference>
<dbReference type="GO" id="GO:0055085">
    <property type="term" value="P:transmembrane transport"/>
    <property type="evidence" value="ECO:0007669"/>
    <property type="project" value="InterPro"/>
</dbReference>
<keyword evidence="2" id="KW-0812">Transmembrane</keyword>
<gene>
    <name evidence="6" type="ORF">SAMN04488109_0774</name>
</gene>
<accession>A0A1M5KPY4</accession>
<organism evidence="6 7">
    <name type="scientific">Chryseolinea serpens</name>
    <dbReference type="NCBI Taxonomy" id="947013"/>
    <lineage>
        <taxon>Bacteria</taxon>
        <taxon>Pseudomonadati</taxon>
        <taxon>Bacteroidota</taxon>
        <taxon>Cytophagia</taxon>
        <taxon>Cytophagales</taxon>
        <taxon>Fulvivirgaceae</taxon>
        <taxon>Chryseolinea</taxon>
    </lineage>
</organism>
<feature type="domain" description="TonB C-terminal" evidence="5">
    <location>
        <begin position="76"/>
        <end position="145"/>
    </location>
</feature>
<dbReference type="SUPFAM" id="SSF74653">
    <property type="entry name" value="TolA/TonB C-terminal domain"/>
    <property type="match status" value="1"/>
</dbReference>
<evidence type="ECO:0000256" key="3">
    <source>
        <dbReference type="ARBA" id="ARBA00022989"/>
    </source>
</evidence>
<keyword evidence="7" id="KW-1185">Reference proteome</keyword>
<dbReference type="InterPro" id="IPR037682">
    <property type="entry name" value="TonB_C"/>
</dbReference>
<dbReference type="OrthoDB" id="1039448at2"/>
<dbReference type="Proteomes" id="UP000184212">
    <property type="component" value="Unassembled WGS sequence"/>
</dbReference>
<proteinExistence type="predicted"/>
<protein>
    <submittedName>
        <fullName evidence="6">TonB family C-terminal domain-containing protein</fullName>
    </submittedName>
</protein>
<name>A0A1M5KPY4_9BACT</name>
<evidence type="ECO:0000256" key="1">
    <source>
        <dbReference type="ARBA" id="ARBA00004167"/>
    </source>
</evidence>
<keyword evidence="3" id="KW-1133">Transmembrane helix</keyword>
<sequence length="146" mass="16211">MKNTAVIILVIVFGQTIQVSGQTISHASDACELKYDSALSRSYYVTADRMPDFKGGPKALIKAINKNLKWPGGRCDMEGTVFVTCIIEANGKLTNKRILKGLLDDKYCNADKEALKVIDHLTTWTPGQCEGKNVPVQYVVPVRFRF</sequence>
<dbReference type="Gene3D" id="3.30.1150.10">
    <property type="match status" value="1"/>
</dbReference>
<dbReference type="AlphaFoldDB" id="A0A1M5KPY4"/>
<evidence type="ECO:0000259" key="5">
    <source>
        <dbReference type="Pfam" id="PF03544"/>
    </source>
</evidence>
<dbReference type="STRING" id="947013.SAMN04488109_0774"/>
<dbReference type="Pfam" id="PF03544">
    <property type="entry name" value="TonB_C"/>
    <property type="match status" value="1"/>
</dbReference>